<dbReference type="EMBL" id="OZ022407">
    <property type="protein sequence ID" value="CAK9438270.1"/>
    <property type="molecule type" value="Genomic_DNA"/>
</dbReference>
<feature type="region of interest" description="Disordered" evidence="1">
    <location>
        <begin position="105"/>
        <end position="160"/>
    </location>
</feature>
<dbReference type="GeneID" id="92207700"/>
<evidence type="ECO:0000313" key="3">
    <source>
        <dbReference type="Proteomes" id="UP001497383"/>
    </source>
</evidence>
<dbReference type="Proteomes" id="UP001497383">
    <property type="component" value="Chromosome 3"/>
</dbReference>
<accession>A0ABP0ZPZ8</accession>
<organism evidence="2 3">
    <name type="scientific">Lodderomyces beijingensis</name>
    <dbReference type="NCBI Taxonomy" id="1775926"/>
    <lineage>
        <taxon>Eukaryota</taxon>
        <taxon>Fungi</taxon>
        <taxon>Dikarya</taxon>
        <taxon>Ascomycota</taxon>
        <taxon>Saccharomycotina</taxon>
        <taxon>Pichiomycetes</taxon>
        <taxon>Debaryomycetaceae</taxon>
        <taxon>Candida/Lodderomyces clade</taxon>
        <taxon>Lodderomyces</taxon>
    </lineage>
</organism>
<gene>
    <name evidence="2" type="ORF">LODBEIA_P25040</name>
</gene>
<proteinExistence type="predicted"/>
<keyword evidence="3" id="KW-1185">Reference proteome</keyword>
<name>A0ABP0ZPZ8_9ASCO</name>
<feature type="compositionally biased region" description="Polar residues" evidence="1">
    <location>
        <begin position="138"/>
        <end position="149"/>
    </location>
</feature>
<dbReference type="RefSeq" id="XP_066829442.1">
    <property type="nucleotide sequence ID" value="XM_066972511.1"/>
</dbReference>
<reference evidence="2 3" key="1">
    <citation type="submission" date="2024-03" db="EMBL/GenBank/DDBJ databases">
        <authorList>
            <person name="Brejova B."/>
        </authorList>
    </citation>
    <scope>NUCLEOTIDE SEQUENCE [LARGE SCALE GENOMIC DNA]</scope>
    <source>
        <strain evidence="2 3">CBS 14171</strain>
    </source>
</reference>
<evidence type="ECO:0000256" key="1">
    <source>
        <dbReference type="SAM" id="MobiDB-lite"/>
    </source>
</evidence>
<feature type="compositionally biased region" description="Acidic residues" evidence="1">
    <location>
        <begin position="105"/>
        <end position="115"/>
    </location>
</feature>
<evidence type="ECO:0000313" key="2">
    <source>
        <dbReference type="EMBL" id="CAK9438270.1"/>
    </source>
</evidence>
<protein>
    <submittedName>
        <fullName evidence="2">Uncharacterized protein</fullName>
    </submittedName>
</protein>
<sequence length="271" mass="30787">MVTINYEPVEHLRYIDDNVSPEERAHVEQLIRMELAGQFNANINNIANHNTSNAADEQVPLPQNELVPNHLPLHPMVNQLISPSPPILERPGSMVDMRIDAFEEDLSDVEDEDDDLRTRARRGQNGSAGRGGGVDMSKYTNFNTITSPTEGDESDSNPDVGSINYRNLYTTLGHSTFQQRNLDLLQQNQETLHALQQRHLQDLSQYNDELMTSLNNKRKMIDDIEEANKKRQLNELKPVNDYLNKRWKQGINTAVEITIEEATAAQSRAET</sequence>